<name>A0A382HRG5_9ZZZZ</name>
<sequence length="108" mass="12458">MQGGTVNAPIVSHLACNNFDASQGAWQHMRFCCLANDWEHRFFQRLHNSTAENDIFRAKSTDQSGHANSTILRHIPDHAFHQRIFFCQRHTEMSAPDSLQLRSQFFGQ</sequence>
<dbReference type="EMBL" id="UINC01062761">
    <property type="protein sequence ID" value="SVB89682.1"/>
    <property type="molecule type" value="Genomic_DNA"/>
</dbReference>
<dbReference type="AlphaFoldDB" id="A0A382HRG5"/>
<gene>
    <name evidence="1" type="ORF">METZ01_LOCUS242536</name>
</gene>
<proteinExistence type="predicted"/>
<evidence type="ECO:0000313" key="1">
    <source>
        <dbReference type="EMBL" id="SVB89682.1"/>
    </source>
</evidence>
<accession>A0A382HRG5</accession>
<protein>
    <submittedName>
        <fullName evidence="1">Uncharacterized protein</fullName>
    </submittedName>
</protein>
<reference evidence="1" key="1">
    <citation type="submission" date="2018-05" db="EMBL/GenBank/DDBJ databases">
        <authorList>
            <person name="Lanie J.A."/>
            <person name="Ng W.-L."/>
            <person name="Kazmierczak K.M."/>
            <person name="Andrzejewski T.M."/>
            <person name="Davidsen T.M."/>
            <person name="Wayne K.J."/>
            <person name="Tettelin H."/>
            <person name="Glass J.I."/>
            <person name="Rusch D."/>
            <person name="Podicherti R."/>
            <person name="Tsui H.-C.T."/>
            <person name="Winkler M.E."/>
        </authorList>
    </citation>
    <scope>NUCLEOTIDE SEQUENCE</scope>
</reference>
<organism evidence="1">
    <name type="scientific">marine metagenome</name>
    <dbReference type="NCBI Taxonomy" id="408172"/>
    <lineage>
        <taxon>unclassified sequences</taxon>
        <taxon>metagenomes</taxon>
        <taxon>ecological metagenomes</taxon>
    </lineage>
</organism>